<dbReference type="InterPro" id="IPR027417">
    <property type="entry name" value="P-loop_NTPase"/>
</dbReference>
<comment type="caution">
    <text evidence="10">The sequence shown here is derived from an EMBL/GenBank/DDBJ whole genome shotgun (WGS) entry which is preliminary data.</text>
</comment>
<dbReference type="Proteomes" id="UP001212152">
    <property type="component" value="Unassembled WGS sequence"/>
</dbReference>
<keyword evidence="7" id="KW-0819">tRNA processing</keyword>
<dbReference type="Gene3D" id="3.40.50.300">
    <property type="entry name" value="P-loop containing nucleotide triphosphate hydrolases"/>
    <property type="match status" value="1"/>
</dbReference>
<feature type="region of interest" description="Disordered" evidence="9">
    <location>
        <begin position="369"/>
        <end position="417"/>
    </location>
</feature>
<dbReference type="AlphaFoldDB" id="A0AAD5TJN5"/>
<name>A0AAD5TJN5_9FUNG</name>
<evidence type="ECO:0000256" key="7">
    <source>
        <dbReference type="ARBA" id="ARBA00022694"/>
    </source>
</evidence>
<comment type="subcellular location">
    <subcellularLocation>
        <location evidence="2">Cytoplasm</location>
    </subcellularLocation>
    <subcellularLocation>
        <location evidence="1">Nucleus</location>
    </subcellularLocation>
</comment>
<comment type="similarity">
    <text evidence="4">Belongs to the ELP4 family.</text>
</comment>
<evidence type="ECO:0000256" key="9">
    <source>
        <dbReference type="SAM" id="MobiDB-lite"/>
    </source>
</evidence>
<evidence type="ECO:0000256" key="4">
    <source>
        <dbReference type="ARBA" id="ARBA00007573"/>
    </source>
</evidence>
<comment type="pathway">
    <text evidence="3">tRNA modification; 5-methoxycarbonylmethyl-2-thiouridine-tRNA biosynthesis.</text>
</comment>
<evidence type="ECO:0000313" key="10">
    <source>
        <dbReference type="EMBL" id="KAJ3177471.1"/>
    </source>
</evidence>
<evidence type="ECO:0000313" key="11">
    <source>
        <dbReference type="Proteomes" id="UP001212152"/>
    </source>
</evidence>
<evidence type="ECO:0000256" key="2">
    <source>
        <dbReference type="ARBA" id="ARBA00004496"/>
    </source>
</evidence>
<evidence type="ECO:0000256" key="3">
    <source>
        <dbReference type="ARBA" id="ARBA00005043"/>
    </source>
</evidence>
<protein>
    <recommendedName>
        <fullName evidence="5">Elongator complex protein 4</fullName>
    </recommendedName>
</protein>
<dbReference type="EMBL" id="JADGJQ010000033">
    <property type="protein sequence ID" value="KAJ3177471.1"/>
    <property type="molecule type" value="Genomic_DNA"/>
</dbReference>
<dbReference type="GO" id="GO:0033588">
    <property type="term" value="C:elongator holoenzyme complex"/>
    <property type="evidence" value="ECO:0007669"/>
    <property type="project" value="InterPro"/>
</dbReference>
<dbReference type="CDD" id="cd19494">
    <property type="entry name" value="Elp4"/>
    <property type="match status" value="1"/>
</dbReference>
<organism evidence="10 11">
    <name type="scientific">Geranomyces variabilis</name>
    <dbReference type="NCBI Taxonomy" id="109894"/>
    <lineage>
        <taxon>Eukaryota</taxon>
        <taxon>Fungi</taxon>
        <taxon>Fungi incertae sedis</taxon>
        <taxon>Chytridiomycota</taxon>
        <taxon>Chytridiomycota incertae sedis</taxon>
        <taxon>Chytridiomycetes</taxon>
        <taxon>Spizellomycetales</taxon>
        <taxon>Powellomycetaceae</taxon>
        <taxon>Geranomyces</taxon>
    </lineage>
</organism>
<dbReference type="GO" id="GO:0005737">
    <property type="term" value="C:cytoplasm"/>
    <property type="evidence" value="ECO:0007669"/>
    <property type="project" value="UniProtKB-SubCell"/>
</dbReference>
<gene>
    <name evidence="10" type="primary">ELP4</name>
    <name evidence="10" type="ORF">HDU87_004490</name>
</gene>
<dbReference type="GO" id="GO:0002098">
    <property type="term" value="P:tRNA wobble uridine modification"/>
    <property type="evidence" value="ECO:0007669"/>
    <property type="project" value="InterPro"/>
</dbReference>
<reference evidence="10" key="1">
    <citation type="submission" date="2020-05" db="EMBL/GenBank/DDBJ databases">
        <title>Phylogenomic resolution of chytrid fungi.</title>
        <authorList>
            <person name="Stajich J.E."/>
            <person name="Amses K."/>
            <person name="Simmons R."/>
            <person name="Seto K."/>
            <person name="Myers J."/>
            <person name="Bonds A."/>
            <person name="Quandt C.A."/>
            <person name="Barry K."/>
            <person name="Liu P."/>
            <person name="Grigoriev I."/>
            <person name="Longcore J.E."/>
            <person name="James T.Y."/>
        </authorList>
    </citation>
    <scope>NUCLEOTIDE SEQUENCE</scope>
    <source>
        <strain evidence="10">JEL0379</strain>
    </source>
</reference>
<keyword evidence="6" id="KW-0963">Cytoplasm</keyword>
<keyword evidence="8" id="KW-0539">Nucleus</keyword>
<keyword evidence="11" id="KW-1185">Reference proteome</keyword>
<dbReference type="PANTHER" id="PTHR12896">
    <property type="entry name" value="PAX6 NEIGHBOR PROTEIN PAXNEB"/>
    <property type="match status" value="1"/>
</dbReference>
<feature type="compositionally biased region" description="Gly residues" evidence="9">
    <location>
        <begin position="398"/>
        <end position="417"/>
    </location>
</feature>
<dbReference type="GO" id="GO:0008023">
    <property type="term" value="C:transcription elongation factor complex"/>
    <property type="evidence" value="ECO:0007669"/>
    <property type="project" value="TreeGrafter"/>
</dbReference>
<proteinExistence type="inferred from homology"/>
<sequence>MSSFKRRAPAAHPPLPSTRISAANSTVLTSTGVPAIDALLGGGLPLHSALLLHADRFTAYAKLLLSYYLAQGIASANAICLADDDPQDFVQNLMAVVEGKVPTEVSSSEPDDEADDDDALVLPAAAGVRQLGATREADDTMRIAWRYQGLPKFDASVGVLGRRDVNSQQPFCNLFDLTKRITAAQLNAAGPRMALLDVSSLAADAEANGSPDSPSAYDTLIKSINDLIDHYGFRVRPGAPPPPTVLRIAIHGLGSPTWGPASPQRLAAFTHSLRAALRTSYATAVIMIPHSTPLATATTLAHLTDAALRVDSFAGSSSPVHPAYESQYHGFLEVLKIPRVGCLGARKGDVGRLGFKVRRKRFAVELCSLPPEGEGEGRGDDEEPAAAAGKAKRAHAATGGGGCGASSGGGGHNPLDF</sequence>
<dbReference type="InterPro" id="IPR008728">
    <property type="entry name" value="Elongator_complex_protein_4"/>
</dbReference>
<accession>A0AAD5TJN5</accession>
<dbReference type="Pfam" id="PF05625">
    <property type="entry name" value="PAXNEB"/>
    <property type="match status" value="1"/>
</dbReference>
<evidence type="ECO:0000256" key="5">
    <source>
        <dbReference type="ARBA" id="ARBA00020265"/>
    </source>
</evidence>
<evidence type="ECO:0000256" key="8">
    <source>
        <dbReference type="ARBA" id="ARBA00023242"/>
    </source>
</evidence>
<dbReference type="PANTHER" id="PTHR12896:SF1">
    <property type="entry name" value="ELONGATOR COMPLEX PROTEIN 4"/>
    <property type="match status" value="1"/>
</dbReference>
<evidence type="ECO:0000256" key="6">
    <source>
        <dbReference type="ARBA" id="ARBA00022490"/>
    </source>
</evidence>
<evidence type="ECO:0000256" key="1">
    <source>
        <dbReference type="ARBA" id="ARBA00004123"/>
    </source>
</evidence>